<evidence type="ECO:0000256" key="1">
    <source>
        <dbReference type="ARBA" id="ARBA00004141"/>
    </source>
</evidence>
<gene>
    <name evidence="7" type="ORF">BRAFLDRAFT_119008</name>
</gene>
<dbReference type="Pfam" id="PF05832">
    <property type="entry name" value="DUF846"/>
    <property type="match status" value="1"/>
</dbReference>
<dbReference type="AlphaFoldDB" id="C3Z7P0"/>
<evidence type="ECO:0000256" key="6">
    <source>
        <dbReference type="RuleBase" id="RU361206"/>
    </source>
</evidence>
<evidence type="ECO:0000256" key="5">
    <source>
        <dbReference type="ARBA" id="ARBA00023136"/>
    </source>
</evidence>
<reference evidence="7" key="1">
    <citation type="journal article" date="2008" name="Nature">
        <title>The amphioxus genome and the evolution of the chordate karyotype.</title>
        <authorList>
            <consortium name="US DOE Joint Genome Institute (JGI-PGF)"/>
            <person name="Putnam N.H."/>
            <person name="Butts T."/>
            <person name="Ferrier D.E.K."/>
            <person name="Furlong R.F."/>
            <person name="Hellsten U."/>
            <person name="Kawashima T."/>
            <person name="Robinson-Rechavi M."/>
            <person name="Shoguchi E."/>
            <person name="Terry A."/>
            <person name="Yu J.-K."/>
            <person name="Benito-Gutierrez E.L."/>
            <person name="Dubchak I."/>
            <person name="Garcia-Fernandez J."/>
            <person name="Gibson-Brown J.J."/>
            <person name="Grigoriev I.V."/>
            <person name="Horton A.C."/>
            <person name="de Jong P.J."/>
            <person name="Jurka J."/>
            <person name="Kapitonov V.V."/>
            <person name="Kohara Y."/>
            <person name="Kuroki Y."/>
            <person name="Lindquist E."/>
            <person name="Lucas S."/>
            <person name="Osoegawa K."/>
            <person name="Pennacchio L.A."/>
            <person name="Salamov A.A."/>
            <person name="Satou Y."/>
            <person name="Sauka-Spengler T."/>
            <person name="Schmutz J."/>
            <person name="Shin-I T."/>
            <person name="Toyoda A."/>
            <person name="Bronner-Fraser M."/>
            <person name="Fujiyama A."/>
            <person name="Holland L.Z."/>
            <person name="Holland P.W.H."/>
            <person name="Satoh N."/>
            <person name="Rokhsar D.S."/>
        </authorList>
    </citation>
    <scope>NUCLEOTIDE SEQUENCE [LARGE SCALE GENOMIC DNA]</scope>
    <source>
        <strain evidence="7">S238N-H82</strain>
        <tissue evidence="7">Testes</tissue>
    </source>
</reference>
<keyword evidence="5 6" id="KW-0472">Membrane</keyword>
<keyword evidence="3 6" id="KW-0812">Transmembrane</keyword>
<evidence type="ECO:0000256" key="4">
    <source>
        <dbReference type="ARBA" id="ARBA00022989"/>
    </source>
</evidence>
<name>C3Z7P0_BRAFL</name>
<dbReference type="GO" id="GO:0016020">
    <property type="term" value="C:membrane"/>
    <property type="evidence" value="ECO:0007669"/>
    <property type="project" value="UniProtKB-SubCell"/>
</dbReference>
<dbReference type="InParanoid" id="C3Z7P0"/>
<dbReference type="eggNOG" id="KOG3195">
    <property type="taxonomic scope" value="Eukaryota"/>
</dbReference>
<feature type="transmembrane region" description="Helical" evidence="6">
    <location>
        <begin position="143"/>
        <end position="162"/>
    </location>
</feature>
<keyword evidence="4 6" id="KW-1133">Transmembrane helix</keyword>
<dbReference type="PANTHER" id="PTHR13019">
    <property type="entry name" value="GOLGI APPARATUS MEMBRANE PROTEIN TVP23"/>
    <property type="match status" value="1"/>
</dbReference>
<proteinExistence type="inferred from homology"/>
<dbReference type="FunCoup" id="C3Z7P0">
    <property type="interactions" value="134"/>
</dbReference>
<feature type="transmembrane region" description="Helical" evidence="6">
    <location>
        <begin position="116"/>
        <end position="137"/>
    </location>
</feature>
<comment type="subcellular location">
    <subcellularLocation>
        <location evidence="1 6">Membrane</location>
        <topology evidence="1 6">Multi-pass membrane protein</topology>
    </subcellularLocation>
</comment>
<evidence type="ECO:0000256" key="2">
    <source>
        <dbReference type="ARBA" id="ARBA00005467"/>
    </source>
</evidence>
<feature type="transmembrane region" description="Helical" evidence="6">
    <location>
        <begin position="27"/>
        <end position="45"/>
    </location>
</feature>
<sequence>MDDGEDVALDFGSEDDALRHKRVRHPVACFFHLFFRVLAIVTYLFCGLFSNSFVTSFVMIVMMLSLDFWTVKNITGRLLVGLRWWNHVDEDGKSHWIFEARKKPGTLPPTAAESRVFWLGLIICPIIWSLFFFGTLFALKLNWLAVVVVGLSLSAANLYGYIRCKVGGKKKLSSIATNFLGQQILQRSVYDGVEGLHAV</sequence>
<accession>C3Z7P0</accession>
<dbReference type="InterPro" id="IPR008564">
    <property type="entry name" value="TVP23-like"/>
</dbReference>
<evidence type="ECO:0000256" key="3">
    <source>
        <dbReference type="ARBA" id="ARBA00022692"/>
    </source>
</evidence>
<protein>
    <recommendedName>
        <fullName evidence="6">Golgi apparatus membrane protein TVP23 homolog</fullName>
    </recommendedName>
</protein>
<comment type="similarity">
    <text evidence="2 6">Belongs to the TVP23 family.</text>
</comment>
<evidence type="ECO:0000313" key="7">
    <source>
        <dbReference type="EMBL" id="EEN51395.1"/>
    </source>
</evidence>
<organism>
    <name type="scientific">Branchiostoma floridae</name>
    <name type="common">Florida lancelet</name>
    <name type="synonym">Amphioxus</name>
    <dbReference type="NCBI Taxonomy" id="7739"/>
    <lineage>
        <taxon>Eukaryota</taxon>
        <taxon>Metazoa</taxon>
        <taxon>Chordata</taxon>
        <taxon>Cephalochordata</taxon>
        <taxon>Leptocardii</taxon>
        <taxon>Amphioxiformes</taxon>
        <taxon>Branchiostomatidae</taxon>
        <taxon>Branchiostoma</taxon>
    </lineage>
</organism>
<dbReference type="STRING" id="7739.C3Z7P0"/>
<dbReference type="PANTHER" id="PTHR13019:SF25">
    <property type="entry name" value="GOLGI APPARATUS MEMBRANE PROTEIN TVP23 HOMOLOG"/>
    <property type="match status" value="1"/>
</dbReference>
<dbReference type="EMBL" id="GG666591">
    <property type="protein sequence ID" value="EEN51395.1"/>
    <property type="molecule type" value="Genomic_DNA"/>
</dbReference>